<dbReference type="SUPFAM" id="SSF51206">
    <property type="entry name" value="cAMP-binding domain-like"/>
    <property type="match status" value="1"/>
</dbReference>
<accession>A0ABS8PXE6</accession>
<dbReference type="InterPro" id="IPR014710">
    <property type="entry name" value="RmlC-like_jellyroll"/>
</dbReference>
<dbReference type="PANTHER" id="PTHR24567">
    <property type="entry name" value="CRP FAMILY TRANSCRIPTIONAL REGULATORY PROTEIN"/>
    <property type="match status" value="1"/>
</dbReference>
<comment type="caution">
    <text evidence="2">The sequence shown here is derived from an EMBL/GenBank/DDBJ whole genome shotgun (WGS) entry which is preliminary data.</text>
</comment>
<evidence type="ECO:0000313" key="3">
    <source>
        <dbReference type="Proteomes" id="UP001199816"/>
    </source>
</evidence>
<dbReference type="Proteomes" id="UP001199816">
    <property type="component" value="Unassembled WGS sequence"/>
</dbReference>
<reference evidence="2 3" key="1">
    <citation type="submission" date="2021-11" db="EMBL/GenBank/DDBJ databases">
        <title>Genomic of Niabella pedocola.</title>
        <authorList>
            <person name="Wu T."/>
        </authorList>
    </citation>
    <scope>NUCLEOTIDE SEQUENCE [LARGE SCALE GENOMIC DNA]</scope>
    <source>
        <strain evidence="2 3">JCM 31011</strain>
    </source>
</reference>
<feature type="domain" description="Cyclic nucleotide-binding" evidence="1">
    <location>
        <begin position="34"/>
        <end position="114"/>
    </location>
</feature>
<keyword evidence="3" id="KW-1185">Reference proteome</keyword>
<organism evidence="2 3">
    <name type="scientific">Niabella pedocola</name>
    <dbReference type="NCBI Taxonomy" id="1752077"/>
    <lineage>
        <taxon>Bacteria</taxon>
        <taxon>Pseudomonadati</taxon>
        <taxon>Bacteroidota</taxon>
        <taxon>Chitinophagia</taxon>
        <taxon>Chitinophagales</taxon>
        <taxon>Chitinophagaceae</taxon>
        <taxon>Niabella</taxon>
    </lineage>
</organism>
<dbReference type="EMBL" id="JAJNEC010000007">
    <property type="protein sequence ID" value="MCD2425760.1"/>
    <property type="molecule type" value="Genomic_DNA"/>
</dbReference>
<dbReference type="PANTHER" id="PTHR24567:SF26">
    <property type="entry name" value="REGULATORY PROTEIN YEIL"/>
    <property type="match status" value="1"/>
</dbReference>
<evidence type="ECO:0000313" key="2">
    <source>
        <dbReference type="EMBL" id="MCD2425760.1"/>
    </source>
</evidence>
<dbReference type="InterPro" id="IPR000595">
    <property type="entry name" value="cNMP-bd_dom"/>
</dbReference>
<protein>
    <submittedName>
        <fullName evidence="2">Crp/Fnr family transcriptional regulator</fullName>
    </submittedName>
</protein>
<name>A0ABS8PXE6_9BACT</name>
<sequence length="194" mass="22695">MRDHTYHLLQEHIQKHISVTPDELSFFLMLLKRVTYHKNQVLLREGENCLNFAFILSGCIKSYLIDKKGEEHILTIAPEGWWVADVKSFITNEAGNLFLEAIEPTQAALLSRANQALLLEKTPRFERYFRVLTERAFAMSQQRILDAMSLTASERFDKFRLQYPSLTNRLTHRQIASYIGVTPSFFSRMLKQRK</sequence>
<evidence type="ECO:0000259" key="1">
    <source>
        <dbReference type="Pfam" id="PF00027"/>
    </source>
</evidence>
<dbReference type="Pfam" id="PF00027">
    <property type="entry name" value="cNMP_binding"/>
    <property type="match status" value="1"/>
</dbReference>
<dbReference type="RefSeq" id="WP_231008333.1">
    <property type="nucleotide sequence ID" value="NZ_JAJNEC010000007.1"/>
</dbReference>
<gene>
    <name evidence="2" type="ORF">LQ567_23450</name>
</gene>
<proteinExistence type="predicted"/>
<dbReference type="InterPro" id="IPR050397">
    <property type="entry name" value="Env_Response_Regulators"/>
</dbReference>
<dbReference type="InterPro" id="IPR018490">
    <property type="entry name" value="cNMP-bd_dom_sf"/>
</dbReference>
<dbReference type="CDD" id="cd00038">
    <property type="entry name" value="CAP_ED"/>
    <property type="match status" value="1"/>
</dbReference>
<dbReference type="Gene3D" id="2.60.120.10">
    <property type="entry name" value="Jelly Rolls"/>
    <property type="match status" value="1"/>
</dbReference>